<keyword evidence="9" id="KW-1185">Reference proteome</keyword>
<feature type="compositionally biased region" description="Basic and acidic residues" evidence="6">
    <location>
        <begin position="1166"/>
        <end position="1177"/>
    </location>
</feature>
<feature type="region of interest" description="Disordered" evidence="6">
    <location>
        <begin position="575"/>
        <end position="607"/>
    </location>
</feature>
<dbReference type="PANTHER" id="PTHR47695:SF3">
    <property type="entry name" value="PID DOMAIN-CONTAINING PROTEIN"/>
    <property type="match status" value="1"/>
</dbReference>
<keyword evidence="4" id="KW-0597">Phosphoprotein</keyword>
<dbReference type="EMBL" id="VYZN01000042">
    <property type="protein sequence ID" value="KAE9530931.1"/>
    <property type="molecule type" value="Genomic_DNA"/>
</dbReference>
<evidence type="ECO:0000259" key="7">
    <source>
        <dbReference type="PROSITE" id="PS01179"/>
    </source>
</evidence>
<keyword evidence="2" id="KW-0217">Developmental protein</keyword>
<feature type="region of interest" description="Disordered" evidence="6">
    <location>
        <begin position="926"/>
        <end position="1037"/>
    </location>
</feature>
<evidence type="ECO:0000256" key="6">
    <source>
        <dbReference type="SAM" id="MobiDB-lite"/>
    </source>
</evidence>
<evidence type="ECO:0000256" key="3">
    <source>
        <dbReference type="ARBA" id="ARBA00022490"/>
    </source>
</evidence>
<feature type="region of interest" description="Disordered" evidence="6">
    <location>
        <begin position="633"/>
        <end position="653"/>
    </location>
</feature>
<dbReference type="SUPFAM" id="SSF50729">
    <property type="entry name" value="PH domain-like"/>
    <property type="match status" value="1"/>
</dbReference>
<dbReference type="OrthoDB" id="10069833at2759"/>
<feature type="compositionally biased region" description="Basic residues" evidence="6">
    <location>
        <begin position="1011"/>
        <end position="1021"/>
    </location>
</feature>
<sequence length="1388" mass="159074">MENTKGPTSTHTKSTENRNDNKENKLHSLKEVPKRGFVQIKESFRTFKKANWQPVYVKEADKCGAIRFMGDGVSFKAKLIGILEVSEARGDRMCQEALFDLKMAIRAAGEHKQRITINVAIDGLKLRDEKTGDCLYHHPIHKISFIAQDMVDSRAFGYIFGSPDTGHRFFGIKTDKAASQVVITMRDLFQTVFELKKQEIEMTRQQQIMKGSGLYLEALASTASKVDHASCNDDGSKRFNRDLSSMDKSEFKNTTPNANDLLNLELELNNLQQGLSQMESITPPSADPFGDSFTVIPTVALTKLPPPPSTGERRTRNSSATSSSGVPEKHWFDKETESIFSMTNPSEVRQSLQASDYKVIESTNHTSPTIKSDAFDVFTELDPLGTGRSKPYVDKKDFFQELKNPPKKILNQLAAYENEKISEQQSQSLATKTVSDSFSSDLSFKDTSGLIEDPFKNDNFNKSHSNSVEMEFADFSSFESLKPVSPQLQHKSPLLKSDSSSSQNSAQGLLKVSLPSETQKPYNISTSPKYNLMTKNRSKIKMRKSPSPDYYRNDDPTSPDDDYAIMKLMTLPQRIDIAPEPPPRPSSSLDPPPLPPKKQQIPSKAVKPIRTRNCHYDYIENYVSSYNLPSTQLENEAPPLPLPSRKPKSDIKKKKEEVDSEYYLVPVSVRKTSSELKSNISTSLDITLSQLTKTGFSDLADTLRISPTSLSKMTLKELTLRLSKLTINSNEDTQTIPKKTEEDKKEPEKSLYDKYAVFRELLDEEKTSETVVTENDKYAALRDIPIKEPMYEEEASENFPIEEIVKSNQNINISEQNENEINNEQVFEPEDEKNIDQIIETKENIEVDEDDEDDDVQGDEEEEEDEYEEENCAIKNEDIKGAAECEVTKEEVTTAIINPEPIENSTCQQLFDNAQWATFDAEPEIIKNPNSPWAADNQEPPTTKPKVNLKKVPSNRSKCSSSWDDCEESEDNWDAAKRSLESSIEDFPRTVNGWSDGESMYEDEPYYERKPNRRSNRKISPRRREPSPWDEGTRYNDEWESPYMIPHWRVPHMDDERRRSSKDDKRRVYSRPDIERRVQKLPSTPNWEDEKYQRLMYERRRRFLEEQYNWDRFGPPIPKGFKNYSRPPPPIDNSDDEDVKMRYRLPKKNRYVSSTTPRKPRRSYHRRSDGSDEDHNIPPRKPYSQEELDLSESELEQNWSRRSKNKWSLKRNQTSPFDDNFTAGSPDSSLFTKTMSTCSDLGYLTKQSPSTSSKTNRNVRKPKRSDSGHRSIDSNSKTEGTKRSPFEDDFTPENTAKGSMSSEFSFKDDDVFVAKDIKIPQEEVSNSPKEMKKSESINIFSRNSDPFEDDDFFNQEVSSKPNLASLEEAISDHEGDEWNKKPDRTKNE</sequence>
<feature type="compositionally biased region" description="Acidic residues" evidence="6">
    <location>
        <begin position="964"/>
        <end position="973"/>
    </location>
</feature>
<evidence type="ECO:0000313" key="9">
    <source>
        <dbReference type="Proteomes" id="UP000475862"/>
    </source>
</evidence>
<dbReference type="GO" id="GO:0005737">
    <property type="term" value="C:cytoplasm"/>
    <property type="evidence" value="ECO:0007669"/>
    <property type="project" value="UniProtKB-SubCell"/>
</dbReference>
<dbReference type="Pfam" id="PF00640">
    <property type="entry name" value="PID"/>
    <property type="match status" value="1"/>
</dbReference>
<dbReference type="CDD" id="cd01215">
    <property type="entry name" value="PTB_Dab"/>
    <property type="match status" value="1"/>
</dbReference>
<feature type="domain" description="PID" evidence="7">
    <location>
        <begin position="69"/>
        <end position="201"/>
    </location>
</feature>
<feature type="compositionally biased region" description="Low complexity" evidence="6">
    <location>
        <begin position="492"/>
        <end position="510"/>
    </location>
</feature>
<feature type="compositionally biased region" description="Basic and acidic residues" evidence="6">
    <location>
        <begin position="1051"/>
        <end position="1078"/>
    </location>
</feature>
<feature type="region of interest" description="Disordered" evidence="6">
    <location>
        <begin position="1319"/>
        <end position="1388"/>
    </location>
</feature>
<feature type="compositionally biased region" description="Acidic residues" evidence="6">
    <location>
        <begin position="846"/>
        <end position="871"/>
    </location>
</feature>
<protein>
    <recommendedName>
        <fullName evidence="7">PID domain-containing protein</fullName>
    </recommendedName>
</protein>
<reference evidence="8 9" key="1">
    <citation type="submission" date="2019-08" db="EMBL/GenBank/DDBJ databases">
        <title>The genome of the soybean aphid Biotype 1, its phylome, world population structure and adaptation to the North American continent.</title>
        <authorList>
            <person name="Giordano R."/>
            <person name="Donthu R.K."/>
            <person name="Hernandez A.G."/>
            <person name="Wright C.L."/>
            <person name="Zimin A.V."/>
        </authorList>
    </citation>
    <scope>NUCLEOTIDE SEQUENCE [LARGE SCALE GENOMIC DNA]</scope>
    <source>
        <tissue evidence="8">Whole aphids</tissue>
    </source>
</reference>
<feature type="compositionally biased region" description="Basic and acidic residues" evidence="6">
    <location>
        <begin position="1022"/>
        <end position="1037"/>
    </location>
</feature>
<comment type="subcellular location">
    <subcellularLocation>
        <location evidence="1">Cytoplasm</location>
    </subcellularLocation>
</comment>
<name>A0A6G0TFG5_APHGL</name>
<keyword evidence="3" id="KW-0963">Cytoplasm</keyword>
<gene>
    <name evidence="8" type="ORF">AGLY_011393</name>
</gene>
<feature type="compositionally biased region" description="Polar residues" evidence="6">
    <location>
        <begin position="1"/>
        <end position="12"/>
    </location>
</feature>
<feature type="region of interest" description="Disordered" evidence="6">
    <location>
        <begin position="300"/>
        <end position="328"/>
    </location>
</feature>
<dbReference type="Proteomes" id="UP000475862">
    <property type="component" value="Unassembled WGS sequence"/>
</dbReference>
<organism evidence="8 9">
    <name type="scientific">Aphis glycines</name>
    <name type="common">Soybean aphid</name>
    <dbReference type="NCBI Taxonomy" id="307491"/>
    <lineage>
        <taxon>Eukaryota</taxon>
        <taxon>Metazoa</taxon>
        <taxon>Ecdysozoa</taxon>
        <taxon>Arthropoda</taxon>
        <taxon>Hexapoda</taxon>
        <taxon>Insecta</taxon>
        <taxon>Pterygota</taxon>
        <taxon>Neoptera</taxon>
        <taxon>Paraneoptera</taxon>
        <taxon>Hemiptera</taxon>
        <taxon>Sternorrhyncha</taxon>
        <taxon>Aphidomorpha</taxon>
        <taxon>Aphidoidea</taxon>
        <taxon>Aphididae</taxon>
        <taxon>Aphidini</taxon>
        <taxon>Aphis</taxon>
        <taxon>Aphis</taxon>
    </lineage>
</organism>
<feature type="compositionally biased region" description="Polar residues" evidence="6">
    <location>
        <begin position="1210"/>
        <end position="1256"/>
    </location>
</feature>
<keyword evidence="5" id="KW-0221">Differentiation</keyword>
<feature type="region of interest" description="Disordered" evidence="6">
    <location>
        <begin position="1112"/>
        <end position="1303"/>
    </location>
</feature>
<feature type="compositionally biased region" description="Basic and acidic residues" evidence="6">
    <location>
        <begin position="1370"/>
        <end position="1388"/>
    </location>
</feature>
<evidence type="ECO:0000256" key="4">
    <source>
        <dbReference type="ARBA" id="ARBA00022553"/>
    </source>
</evidence>
<proteinExistence type="predicted"/>
<feature type="compositionally biased region" description="Basic and acidic residues" evidence="6">
    <location>
        <begin position="13"/>
        <end position="28"/>
    </location>
</feature>
<dbReference type="FunFam" id="2.30.29.30:FF:000262">
    <property type="entry name" value="Disabled, isoform F"/>
    <property type="match status" value="1"/>
</dbReference>
<evidence type="ECO:0000256" key="5">
    <source>
        <dbReference type="ARBA" id="ARBA00022782"/>
    </source>
</evidence>
<dbReference type="InterPro" id="IPR011993">
    <property type="entry name" value="PH-like_dom_sf"/>
</dbReference>
<feature type="region of interest" description="Disordered" evidence="6">
    <location>
        <begin position="1"/>
        <end position="28"/>
    </location>
</feature>
<feature type="region of interest" description="Disordered" evidence="6">
    <location>
        <begin position="843"/>
        <end position="875"/>
    </location>
</feature>
<comment type="caution">
    <text evidence="8">The sequence shown here is derived from an EMBL/GenBank/DDBJ whole genome shotgun (WGS) entry which is preliminary data.</text>
</comment>
<dbReference type="GO" id="GO:0030154">
    <property type="term" value="P:cell differentiation"/>
    <property type="evidence" value="ECO:0007669"/>
    <property type="project" value="UniProtKB-KW"/>
</dbReference>
<accession>A0A6G0TFG5</accession>
<dbReference type="SMART" id="SM00462">
    <property type="entry name" value="PTB"/>
    <property type="match status" value="1"/>
</dbReference>
<dbReference type="InterPro" id="IPR006020">
    <property type="entry name" value="PTB/PI_dom"/>
</dbReference>
<dbReference type="PANTHER" id="PTHR47695">
    <property type="entry name" value="PID DOMAIN-CONTAINING PROTEIN"/>
    <property type="match status" value="1"/>
</dbReference>
<evidence type="ECO:0000313" key="8">
    <source>
        <dbReference type="EMBL" id="KAE9530931.1"/>
    </source>
</evidence>
<feature type="compositionally biased region" description="Polar residues" evidence="6">
    <location>
        <begin position="1292"/>
        <end position="1303"/>
    </location>
</feature>
<feature type="region of interest" description="Disordered" evidence="6">
    <location>
        <begin position="1050"/>
        <end position="1087"/>
    </location>
</feature>
<feature type="compositionally biased region" description="Polar residues" evidence="6">
    <location>
        <begin position="515"/>
        <end position="535"/>
    </location>
</feature>
<feature type="compositionally biased region" description="Acidic residues" evidence="6">
    <location>
        <begin position="1186"/>
        <end position="1195"/>
    </location>
</feature>
<dbReference type="Gene3D" id="2.30.29.30">
    <property type="entry name" value="Pleckstrin-homology domain (PH domain)/Phosphotyrosine-binding domain (PTB)"/>
    <property type="match status" value="1"/>
</dbReference>
<dbReference type="PROSITE" id="PS01179">
    <property type="entry name" value="PID"/>
    <property type="match status" value="1"/>
</dbReference>
<evidence type="ECO:0000256" key="2">
    <source>
        <dbReference type="ARBA" id="ARBA00022473"/>
    </source>
</evidence>
<dbReference type="InterPro" id="IPR048561">
    <property type="entry name" value="Dab_PTB"/>
</dbReference>
<evidence type="ECO:0000256" key="1">
    <source>
        <dbReference type="ARBA" id="ARBA00004496"/>
    </source>
</evidence>
<feature type="compositionally biased region" description="Pro residues" evidence="6">
    <location>
        <begin position="579"/>
        <end position="596"/>
    </location>
</feature>
<feature type="region of interest" description="Disordered" evidence="6">
    <location>
        <begin position="489"/>
        <end position="562"/>
    </location>
</feature>